<dbReference type="OMA" id="IQSCNCC"/>
<dbReference type="KEGG" id="els:105025356"/>
<keyword evidence="7" id="KW-0472">Membrane</keyword>
<evidence type="ECO:0000256" key="5">
    <source>
        <dbReference type="ARBA" id="ARBA00022833"/>
    </source>
</evidence>
<evidence type="ECO:0000256" key="2">
    <source>
        <dbReference type="ARBA" id="ARBA00022692"/>
    </source>
</evidence>
<dbReference type="PANTHER" id="PTHR14402">
    <property type="entry name" value="RECEPTOR TRANSPORTING PROTEIN"/>
    <property type="match status" value="1"/>
</dbReference>
<dbReference type="RefSeq" id="NP_001297840.1">
    <property type="nucleotide sequence ID" value="NM_001310911.1"/>
</dbReference>
<dbReference type="GO" id="GO:0008270">
    <property type="term" value="F:zinc ion binding"/>
    <property type="evidence" value="ECO:0007669"/>
    <property type="project" value="UniProtKB-KW"/>
</dbReference>
<dbReference type="InterPro" id="IPR027377">
    <property type="entry name" value="ZAR1/RTP1-5-like_Znf-3CxxC"/>
</dbReference>
<keyword evidence="2" id="KW-0812">Transmembrane</keyword>
<sequence>MALEEWNRIFEDTIEENEIEDSWSIVFDDTIVPDQPEGGWKQFISGAFARFMCSKCRRIWPSKRVMVVFHMRRWTEEKCGKVKVRRYRQECKRCVECNMEEPRFKQENIVVLLGKLVAKILVKCYNQQPDEKNIPFQPDGRIDGPHEAAHCEACKDGYCRQATTEATQQD</sequence>
<proteinExistence type="evidence at transcript level"/>
<dbReference type="InterPro" id="IPR026096">
    <property type="entry name" value="R-trans_p"/>
</dbReference>
<dbReference type="GeneID" id="105025356"/>
<dbReference type="GO" id="GO:0031849">
    <property type="term" value="F:olfactory receptor binding"/>
    <property type="evidence" value="ECO:0007669"/>
    <property type="project" value="TreeGrafter"/>
</dbReference>
<dbReference type="GO" id="GO:0016020">
    <property type="term" value="C:membrane"/>
    <property type="evidence" value="ECO:0007669"/>
    <property type="project" value="UniProtKB-SubCell"/>
</dbReference>
<gene>
    <name evidence="9" type="primary">RTP3</name>
</gene>
<reference evidence="9" key="2">
    <citation type="submission" date="2010-07" db="EMBL/GenBank/DDBJ databases">
        <title>Esox lucius ESTs and full-length cDNAs.</title>
        <authorList>
            <consortium name="cGRASP (B.F. Koop &amp; W.S. Davidson)"/>
            <person name="Leong J."/>
            <person name="Jantzen S."/>
            <person name="Cooper G."/>
            <person name="Davidson W.S."/>
            <person name="Koop B.F."/>
        </authorList>
    </citation>
    <scope>NUCLEOTIDE SEQUENCE</scope>
    <source>
        <tissue evidence="9">Head kidney</tissue>
    </source>
</reference>
<accession>C1BWL5</accession>
<evidence type="ECO:0000256" key="4">
    <source>
        <dbReference type="ARBA" id="ARBA00022771"/>
    </source>
</evidence>
<evidence type="ECO:0000256" key="3">
    <source>
        <dbReference type="ARBA" id="ARBA00022723"/>
    </source>
</evidence>
<dbReference type="Pfam" id="PF13695">
    <property type="entry name" value="Zn_ribbon_3CxxC"/>
    <property type="match status" value="1"/>
</dbReference>
<organism evidence="9">
    <name type="scientific">Esox lucius</name>
    <name type="common">Northern pike</name>
    <dbReference type="NCBI Taxonomy" id="8010"/>
    <lineage>
        <taxon>Eukaryota</taxon>
        <taxon>Metazoa</taxon>
        <taxon>Chordata</taxon>
        <taxon>Craniata</taxon>
        <taxon>Vertebrata</taxon>
        <taxon>Euteleostomi</taxon>
        <taxon>Actinopterygii</taxon>
        <taxon>Neopterygii</taxon>
        <taxon>Teleostei</taxon>
        <taxon>Protacanthopterygii</taxon>
        <taxon>Esociformes</taxon>
        <taxon>Esocidae</taxon>
        <taxon>Esox</taxon>
    </lineage>
</organism>
<evidence type="ECO:0000256" key="7">
    <source>
        <dbReference type="ARBA" id="ARBA00023136"/>
    </source>
</evidence>
<name>C1BWL5_ESOLU</name>
<dbReference type="OrthoDB" id="8121437at2759"/>
<dbReference type="GO" id="GO:0051205">
    <property type="term" value="P:protein insertion into membrane"/>
    <property type="evidence" value="ECO:0007669"/>
    <property type="project" value="TreeGrafter"/>
</dbReference>
<comment type="subcellular location">
    <subcellularLocation>
        <location evidence="1">Membrane</location>
        <topology evidence="1">Single-pass membrane protein</topology>
    </subcellularLocation>
</comment>
<keyword evidence="9" id="KW-0675">Receptor</keyword>
<evidence type="ECO:0000259" key="8">
    <source>
        <dbReference type="SMART" id="SM01328"/>
    </source>
</evidence>
<reference evidence="9" key="1">
    <citation type="journal article" date="2010" name="BMC Genomics">
        <title>Salmo salar and Esox lucius full-length cDNA sequences reveal changes in evolutionary pressures on a post-tetraploidization genome.</title>
        <authorList>
            <person name="Leong J.S."/>
            <person name="Jantzen S.G."/>
            <person name="von Schalburg K.R."/>
            <person name="Cooper G.A."/>
            <person name="Messmer A.M."/>
            <person name="Liao N.Y."/>
            <person name="Munro S."/>
            <person name="Moore R."/>
            <person name="Holt R.A."/>
            <person name="Jones S.J."/>
            <person name="Davidson W.S."/>
            <person name="Koop B.F."/>
        </authorList>
    </citation>
    <scope>NUCLEOTIDE SEQUENCE</scope>
    <source>
        <tissue evidence="9">Head kidney</tissue>
    </source>
</reference>
<keyword evidence="6" id="KW-1133">Transmembrane helix</keyword>
<dbReference type="AlphaFoldDB" id="C1BWL5"/>
<evidence type="ECO:0000256" key="1">
    <source>
        <dbReference type="ARBA" id="ARBA00004167"/>
    </source>
</evidence>
<protein>
    <submittedName>
        <fullName evidence="9">Receptor-transporting protein 3</fullName>
    </submittedName>
</protein>
<dbReference type="PANTHER" id="PTHR14402:SF8">
    <property type="entry name" value="RECEPTOR-TRANSPORTING PROTEIN 4"/>
    <property type="match status" value="1"/>
</dbReference>
<evidence type="ECO:0000313" key="9">
    <source>
        <dbReference type="EMBL" id="ACO13418.1"/>
    </source>
</evidence>
<dbReference type="Bgee" id="ENSELUG00000005315">
    <property type="expression patterns" value="Expressed in stomach and 13 other cell types or tissues"/>
</dbReference>
<keyword evidence="5" id="KW-0862">Zinc</keyword>
<keyword evidence="3" id="KW-0479">Metal-binding</keyword>
<dbReference type="EMBL" id="BT078994">
    <property type="protein sequence ID" value="ACO13418.1"/>
    <property type="molecule type" value="mRNA"/>
</dbReference>
<dbReference type="STRING" id="8010.ENSELUP00000004139"/>
<evidence type="ECO:0000256" key="6">
    <source>
        <dbReference type="ARBA" id="ARBA00022989"/>
    </source>
</evidence>
<dbReference type="GO" id="GO:0006612">
    <property type="term" value="P:protein targeting to membrane"/>
    <property type="evidence" value="ECO:0007669"/>
    <property type="project" value="TreeGrafter"/>
</dbReference>
<keyword evidence="4" id="KW-0863">Zinc-finger</keyword>
<feature type="domain" description="3CxxC-type" evidence="8">
    <location>
        <begin position="46"/>
        <end position="157"/>
    </location>
</feature>
<dbReference type="SMART" id="SM01328">
    <property type="entry name" value="zf-3CxxC"/>
    <property type="match status" value="1"/>
</dbReference>